<feature type="transmembrane region" description="Helical" evidence="1">
    <location>
        <begin position="131"/>
        <end position="158"/>
    </location>
</feature>
<gene>
    <name evidence="2" type="ORF">GNZ18_13200</name>
</gene>
<sequence length="278" mass="28225">MTTDVHTGLHIEAHNGAPGAGPRAGGGTRGAVAAEWTKLWSVRSTWWGLAGSLLMMVLMCLILGTATVGANTDPDGTDPPGVVSVSGLATGAVDMVQFVVLTLAILVITGEYATGAVRATLQWVPVRTRMLLAKGAVVAAVVFPTGVVLALAGTATAYPALGEWGRLRAADLARDAPATGLYLALVSLMILGVGAVLRSTAATLTSAFLFLMVLPLTLANSGSTVLAHVADALPSSAGRHFLSPEDAPYPAAAGLAILTAWTLAALAGGITVLRRRDA</sequence>
<keyword evidence="1" id="KW-0812">Transmembrane</keyword>
<keyword evidence="3" id="KW-1185">Reference proteome</keyword>
<accession>A0A7K1KZX3</accession>
<name>A0A7K1KZX3_9ACTN</name>
<keyword evidence="1" id="KW-0472">Membrane</keyword>
<dbReference type="AlphaFoldDB" id="A0A7K1KZX3"/>
<feature type="transmembrane region" description="Helical" evidence="1">
    <location>
        <begin position="88"/>
        <end position="110"/>
    </location>
</feature>
<feature type="transmembrane region" description="Helical" evidence="1">
    <location>
        <begin position="178"/>
        <end position="197"/>
    </location>
</feature>
<organism evidence="2 3">
    <name type="scientific">Actinomadura litoris</name>
    <dbReference type="NCBI Taxonomy" id="2678616"/>
    <lineage>
        <taxon>Bacteria</taxon>
        <taxon>Bacillati</taxon>
        <taxon>Actinomycetota</taxon>
        <taxon>Actinomycetes</taxon>
        <taxon>Streptosporangiales</taxon>
        <taxon>Thermomonosporaceae</taxon>
        <taxon>Actinomadura</taxon>
    </lineage>
</organism>
<keyword evidence="1" id="KW-1133">Transmembrane helix</keyword>
<feature type="transmembrane region" description="Helical" evidence="1">
    <location>
        <begin position="249"/>
        <end position="273"/>
    </location>
</feature>
<evidence type="ECO:0000313" key="2">
    <source>
        <dbReference type="EMBL" id="MUN37555.1"/>
    </source>
</evidence>
<feature type="transmembrane region" description="Helical" evidence="1">
    <location>
        <begin position="209"/>
        <end position="229"/>
    </location>
</feature>
<feature type="transmembrane region" description="Helical" evidence="1">
    <location>
        <begin position="46"/>
        <end position="68"/>
    </location>
</feature>
<comment type="caution">
    <text evidence="2">The sequence shown here is derived from an EMBL/GenBank/DDBJ whole genome shotgun (WGS) entry which is preliminary data.</text>
</comment>
<dbReference type="RefSeq" id="WP_156216624.1">
    <property type="nucleotide sequence ID" value="NZ_WOFH01000004.1"/>
</dbReference>
<reference evidence="2 3" key="1">
    <citation type="submission" date="2019-11" db="EMBL/GenBank/DDBJ databases">
        <authorList>
            <person name="Cao P."/>
        </authorList>
    </citation>
    <scope>NUCLEOTIDE SEQUENCE [LARGE SCALE GENOMIC DNA]</scope>
    <source>
        <strain evidence="2 3">NEAU-AAG5</strain>
    </source>
</reference>
<evidence type="ECO:0000313" key="3">
    <source>
        <dbReference type="Proteomes" id="UP000432015"/>
    </source>
</evidence>
<dbReference type="EMBL" id="WOFH01000004">
    <property type="protein sequence ID" value="MUN37555.1"/>
    <property type="molecule type" value="Genomic_DNA"/>
</dbReference>
<evidence type="ECO:0000256" key="1">
    <source>
        <dbReference type="SAM" id="Phobius"/>
    </source>
</evidence>
<protein>
    <submittedName>
        <fullName evidence="2">ABC transporter permease</fullName>
    </submittedName>
</protein>
<proteinExistence type="predicted"/>
<dbReference type="Proteomes" id="UP000432015">
    <property type="component" value="Unassembled WGS sequence"/>
</dbReference>